<evidence type="ECO:0000256" key="11">
    <source>
        <dbReference type="ARBA" id="ARBA00025527"/>
    </source>
</evidence>
<comment type="function">
    <text evidence="11">Catalyzes the anaerobic formation of alpha-ketobutyrate and ammonia from threonine in a two-step reaction. The first step involved a dehydration of threonine and a production of enamine intermediates (aminocrotonate), which tautomerizes to its imine form (iminobutyrate). Both intermediates are unstable and short-lived. The second step is the nonenzymatic hydrolysis of the enamine/imine intermediates to form 2-ketobutyrate and free ammonia. In the low water environment of the cell, the second step is accelerated by RidA.</text>
</comment>
<dbReference type="CDD" id="cd01562">
    <property type="entry name" value="Thr-dehyd"/>
    <property type="match status" value="1"/>
</dbReference>
<dbReference type="InterPro" id="IPR044561">
    <property type="entry name" value="ACT_ThrD-II-like"/>
</dbReference>
<evidence type="ECO:0000256" key="13">
    <source>
        <dbReference type="SAM" id="Phobius"/>
    </source>
</evidence>
<dbReference type="InterPro" id="IPR001926">
    <property type="entry name" value="TrpB-like_PALP"/>
</dbReference>
<dbReference type="PROSITE" id="PS00165">
    <property type="entry name" value="DEHYDRATASE_SER_THR"/>
    <property type="match status" value="1"/>
</dbReference>
<keyword evidence="13" id="KW-1133">Transmembrane helix</keyword>
<evidence type="ECO:0000313" key="16">
    <source>
        <dbReference type="Proteomes" id="UP000430670"/>
    </source>
</evidence>
<dbReference type="PROSITE" id="PS51671">
    <property type="entry name" value="ACT"/>
    <property type="match status" value="1"/>
</dbReference>
<evidence type="ECO:0000256" key="8">
    <source>
        <dbReference type="ARBA" id="ARBA00022533"/>
    </source>
</evidence>
<dbReference type="GO" id="GO:0030170">
    <property type="term" value="F:pyridoxal phosphate binding"/>
    <property type="evidence" value="ECO:0007669"/>
    <property type="project" value="InterPro"/>
</dbReference>
<evidence type="ECO:0000256" key="9">
    <source>
        <dbReference type="ARBA" id="ARBA00022898"/>
    </source>
</evidence>
<evidence type="ECO:0000313" key="15">
    <source>
        <dbReference type="EMBL" id="MTV48456.1"/>
    </source>
</evidence>
<comment type="cofactor">
    <cofactor evidence="2">
        <name>pyridoxal 5'-phosphate</name>
        <dbReference type="ChEBI" id="CHEBI:597326"/>
    </cofactor>
</comment>
<comment type="subunit">
    <text evidence="5">In the native structure, TdcB is in a dimeric form, whereas in the TdcB-AMP complex, it exists in a tetrameric form (dimer of dimers).</text>
</comment>
<dbReference type="EMBL" id="WNKU01000004">
    <property type="protein sequence ID" value="MTV48456.1"/>
    <property type="molecule type" value="Genomic_DNA"/>
</dbReference>
<evidence type="ECO:0000256" key="4">
    <source>
        <dbReference type="ARBA" id="ARBA00010869"/>
    </source>
</evidence>
<dbReference type="PANTHER" id="PTHR48078">
    <property type="entry name" value="THREONINE DEHYDRATASE, MITOCHONDRIAL-RELATED"/>
    <property type="match status" value="1"/>
</dbReference>
<dbReference type="UniPathway" id="UPA00052">
    <property type="reaction ID" value="UER00507"/>
</dbReference>
<gene>
    <name evidence="15" type="ORF">GJ688_05590</name>
</gene>
<evidence type="ECO:0000256" key="7">
    <source>
        <dbReference type="ARBA" id="ARBA00022248"/>
    </source>
</evidence>
<evidence type="ECO:0000256" key="12">
    <source>
        <dbReference type="ARBA" id="ARBA00031427"/>
    </source>
</evidence>
<comment type="caution">
    <text evidence="15">The sequence shown here is derived from an EMBL/GenBank/DDBJ whole genome shotgun (WGS) entry which is preliminary data.</text>
</comment>
<accession>A0A6I3SI11</accession>
<dbReference type="EC" id="4.3.1.19" evidence="6"/>
<dbReference type="InterPro" id="IPR036052">
    <property type="entry name" value="TrpB-like_PALP_sf"/>
</dbReference>
<keyword evidence="8" id="KW-0021">Allosteric enzyme</keyword>
<dbReference type="InterPro" id="IPR000634">
    <property type="entry name" value="Ser/Thr_deHydtase_PyrdxlP-BS"/>
</dbReference>
<sequence>MRRNYQGGKVVTDFKEISSEDIQKAAQRLAGKLHLTPLEHSQTFSRLSGCEIWLKCENLQRTGSFKIRGALNRMFHLTEEEKRRGVIAASAGNHAQGVALGASLIGVASTVVMPTGAPMAKVEATRDYGAYVVLSGNNYDEAYQKAQSLREQSGAAFIHAFDDPKVIAGQGTIGIEIIRQFPEMDKLAGIVVPVGGGGLIGGLAMAVKSLYPKVRIVGVQAESAPAMAQSLEHHSHRIVACRSTIADGIAVACPGDLTFRLVNDFVDQIVTIDDETIAKTMVMLLERSKLVVEGSGAIGLSALIEGKVGQRGERWVALLSGGNIDVSAIAQIIEHGLVESGRRWEFRTILPDKPGSLQNLLSEVALGGANIISVIHDRLRPGLSLSQAEVSVALETRDAEHIQTIRRQLEAKGFRIIDV</sequence>
<dbReference type="GO" id="GO:0006565">
    <property type="term" value="P:L-serine catabolic process"/>
    <property type="evidence" value="ECO:0007669"/>
    <property type="project" value="TreeGrafter"/>
</dbReference>
<reference evidence="15 16" key="1">
    <citation type="submission" date="2019-11" db="EMBL/GenBank/DDBJ databases">
        <title>Whole-genome sequence of a the green, strictly anaerobic photosynthetic bacterium Heliobacillus mobilis DSM 6151.</title>
        <authorList>
            <person name="Kyndt J.A."/>
            <person name="Meyer T.E."/>
        </authorList>
    </citation>
    <scope>NUCLEOTIDE SEQUENCE [LARGE SCALE GENOMIC DNA]</scope>
    <source>
        <strain evidence="15 16">DSM 6151</strain>
    </source>
</reference>
<dbReference type="Gene3D" id="3.40.50.1100">
    <property type="match status" value="2"/>
</dbReference>
<proteinExistence type="inferred from homology"/>
<evidence type="ECO:0000256" key="1">
    <source>
        <dbReference type="ARBA" id="ARBA00001274"/>
    </source>
</evidence>
<name>A0A6I3SI11_HELMO</name>
<evidence type="ECO:0000256" key="6">
    <source>
        <dbReference type="ARBA" id="ARBA00012096"/>
    </source>
</evidence>
<feature type="domain" description="ACT" evidence="14">
    <location>
        <begin position="345"/>
        <end position="419"/>
    </location>
</feature>
<dbReference type="GO" id="GO:0003941">
    <property type="term" value="F:L-serine ammonia-lyase activity"/>
    <property type="evidence" value="ECO:0007669"/>
    <property type="project" value="TreeGrafter"/>
</dbReference>
<dbReference type="GO" id="GO:0009097">
    <property type="term" value="P:isoleucine biosynthetic process"/>
    <property type="evidence" value="ECO:0007669"/>
    <property type="project" value="TreeGrafter"/>
</dbReference>
<dbReference type="PANTHER" id="PTHR48078:SF6">
    <property type="entry name" value="L-THREONINE DEHYDRATASE CATABOLIC TDCB"/>
    <property type="match status" value="1"/>
</dbReference>
<keyword evidence="13" id="KW-0812">Transmembrane</keyword>
<dbReference type="OrthoDB" id="9811476at2"/>
<dbReference type="Proteomes" id="UP000430670">
    <property type="component" value="Unassembled WGS sequence"/>
</dbReference>
<evidence type="ECO:0000256" key="5">
    <source>
        <dbReference type="ARBA" id="ARBA00011447"/>
    </source>
</evidence>
<dbReference type="CDD" id="cd04886">
    <property type="entry name" value="ACT_ThrD-II-like"/>
    <property type="match status" value="1"/>
</dbReference>
<protein>
    <recommendedName>
        <fullName evidence="7">L-threonine dehydratase catabolic TdcB</fullName>
        <ecNumber evidence="6">4.3.1.19</ecNumber>
    </recommendedName>
    <alternativeName>
        <fullName evidence="12">Threonine deaminase</fullName>
    </alternativeName>
</protein>
<dbReference type="GO" id="GO:0070689">
    <property type="term" value="P:L-threonine catabolic process to propionate"/>
    <property type="evidence" value="ECO:0007669"/>
    <property type="project" value="UniProtKB-UniPathway"/>
</dbReference>
<dbReference type="InterPro" id="IPR002912">
    <property type="entry name" value="ACT_dom"/>
</dbReference>
<keyword evidence="13" id="KW-0472">Membrane</keyword>
<keyword evidence="10 15" id="KW-0456">Lyase</keyword>
<dbReference type="GO" id="GO:0004794">
    <property type="term" value="F:threonine deaminase activity"/>
    <property type="evidence" value="ECO:0007669"/>
    <property type="project" value="UniProtKB-EC"/>
</dbReference>
<comment type="catalytic activity">
    <reaction evidence="1">
        <text>L-threonine = 2-oxobutanoate + NH4(+)</text>
        <dbReference type="Rhea" id="RHEA:22108"/>
        <dbReference type="ChEBI" id="CHEBI:16763"/>
        <dbReference type="ChEBI" id="CHEBI:28938"/>
        <dbReference type="ChEBI" id="CHEBI:57926"/>
        <dbReference type="EC" id="4.3.1.19"/>
    </reaction>
</comment>
<dbReference type="AlphaFoldDB" id="A0A6I3SI11"/>
<evidence type="ECO:0000259" key="14">
    <source>
        <dbReference type="PROSITE" id="PS51671"/>
    </source>
</evidence>
<comment type="similarity">
    <text evidence="4">Belongs to the serine/threonine dehydratase family.</text>
</comment>
<organism evidence="15 16">
    <name type="scientific">Heliobacterium mobile</name>
    <name type="common">Heliobacillus mobilis</name>
    <dbReference type="NCBI Taxonomy" id="28064"/>
    <lineage>
        <taxon>Bacteria</taxon>
        <taxon>Bacillati</taxon>
        <taxon>Bacillota</taxon>
        <taxon>Clostridia</taxon>
        <taxon>Eubacteriales</taxon>
        <taxon>Heliobacteriaceae</taxon>
        <taxon>Heliobacterium</taxon>
    </lineage>
</organism>
<evidence type="ECO:0000256" key="10">
    <source>
        <dbReference type="ARBA" id="ARBA00023239"/>
    </source>
</evidence>
<dbReference type="NCBIfam" id="TIGR01127">
    <property type="entry name" value="ilvA_1Cterm"/>
    <property type="match status" value="1"/>
</dbReference>
<evidence type="ECO:0000256" key="2">
    <source>
        <dbReference type="ARBA" id="ARBA00001933"/>
    </source>
</evidence>
<dbReference type="InterPro" id="IPR050147">
    <property type="entry name" value="Ser/Thr_Dehydratase"/>
</dbReference>
<evidence type="ECO:0000256" key="3">
    <source>
        <dbReference type="ARBA" id="ARBA00004958"/>
    </source>
</evidence>
<dbReference type="InterPro" id="IPR005789">
    <property type="entry name" value="Thr_deHydtase_catblc"/>
</dbReference>
<keyword evidence="16" id="KW-1185">Reference proteome</keyword>
<keyword evidence="9" id="KW-0663">Pyridoxal phosphate</keyword>
<comment type="pathway">
    <text evidence="3">Amino-acid degradation; L-threonine degradation via propanoate pathway; propanoate from L-threonine: step 1/4.</text>
</comment>
<dbReference type="FunFam" id="3.40.50.1100:FF:000005">
    <property type="entry name" value="Threonine dehydratase catabolic"/>
    <property type="match status" value="1"/>
</dbReference>
<feature type="transmembrane region" description="Helical" evidence="13">
    <location>
        <begin position="187"/>
        <end position="207"/>
    </location>
</feature>
<dbReference type="SUPFAM" id="SSF53686">
    <property type="entry name" value="Tryptophan synthase beta subunit-like PLP-dependent enzymes"/>
    <property type="match status" value="1"/>
</dbReference>
<dbReference type="FunFam" id="3.40.50.1100:FF:000007">
    <property type="entry name" value="L-threonine dehydratase catabolic TdcB"/>
    <property type="match status" value="1"/>
</dbReference>
<dbReference type="Pfam" id="PF00291">
    <property type="entry name" value="PALP"/>
    <property type="match status" value="1"/>
</dbReference>